<sequence length="488" mass="53507">MKRLRQNLAAFLPAYFPIAYKLALVFTLLISCGMGLLGLFIVHNQSNILEQQVSESGNTVLRLMAEFSREPLLANDHLNLEIVVNSLAGEAGILGAAIYNENKEPVVKKGTVPDDVRIAAALGQVAKLEWQKNSIELGQLDMVSFFNPVFFSDVTAGYVLITFDQRLRTLAHQKTVRAVVGATLLLVILGFIASFILGKRLTRPIHQLINAGRAISAGDYHVRLNDQRKDELGSLMQSMNEMTEGLLRKEQVEQTFSRYVSPQVAKAVLSNMNQVKLGGQHVEASVLFADIVGFTRLSEELHPEQVNSLLNEYFSIIAQAAHYHGGHIDKYMGDCAMLVFGVPEHDAEHSFHAAACALTIQKLIEIVNRQRANQNLTQVRFRVGINSGMMLAGNMGAAERMDYTVVGDAVNTASRLASAADAGEILISDELNVALQAQGIVSTRFKEFSLKGKKEPVVTYHVTGANEKQQMMIDNAISTIVNASDVSV</sequence>
<dbReference type="InterPro" id="IPR003660">
    <property type="entry name" value="HAMP_dom"/>
</dbReference>
<dbReference type="GO" id="GO:0004016">
    <property type="term" value="F:adenylate cyclase activity"/>
    <property type="evidence" value="ECO:0007669"/>
    <property type="project" value="UniProtKB-EC"/>
</dbReference>
<accession>A0A3B1A813</accession>
<keyword evidence="4" id="KW-0456">Lyase</keyword>
<dbReference type="PANTHER" id="PTHR43081:SF1">
    <property type="entry name" value="ADENYLATE CYCLASE, TERMINAL-DIFFERENTIATION SPECIFIC"/>
    <property type="match status" value="1"/>
</dbReference>
<dbReference type="GO" id="GO:0016020">
    <property type="term" value="C:membrane"/>
    <property type="evidence" value="ECO:0007669"/>
    <property type="project" value="InterPro"/>
</dbReference>
<dbReference type="PROSITE" id="PS51257">
    <property type="entry name" value="PROKAR_LIPOPROTEIN"/>
    <property type="match status" value="1"/>
</dbReference>
<feature type="transmembrane region" description="Helical" evidence="1">
    <location>
        <begin position="176"/>
        <end position="197"/>
    </location>
</feature>
<dbReference type="GO" id="GO:0035556">
    <property type="term" value="P:intracellular signal transduction"/>
    <property type="evidence" value="ECO:0007669"/>
    <property type="project" value="InterPro"/>
</dbReference>
<feature type="transmembrane region" description="Helical" evidence="1">
    <location>
        <begin position="20"/>
        <end position="42"/>
    </location>
</feature>
<dbReference type="Gene3D" id="3.30.70.1230">
    <property type="entry name" value="Nucleotide cyclase"/>
    <property type="match status" value="1"/>
</dbReference>
<dbReference type="PANTHER" id="PTHR43081">
    <property type="entry name" value="ADENYLATE CYCLASE, TERMINAL-DIFFERENTIATION SPECIFIC-RELATED"/>
    <property type="match status" value="1"/>
</dbReference>
<feature type="domain" description="Guanylate cyclase" evidence="2">
    <location>
        <begin position="285"/>
        <end position="417"/>
    </location>
</feature>
<dbReference type="AlphaFoldDB" id="A0A3B1A813"/>
<gene>
    <name evidence="4" type="ORF">MNBD_GAMMA17-203</name>
</gene>
<keyword evidence="1" id="KW-0472">Membrane</keyword>
<dbReference type="CDD" id="cd07302">
    <property type="entry name" value="CHD"/>
    <property type="match status" value="1"/>
</dbReference>
<dbReference type="Gene3D" id="6.10.340.10">
    <property type="match status" value="1"/>
</dbReference>
<dbReference type="EMBL" id="UOFQ01000157">
    <property type="protein sequence ID" value="VAW89854.1"/>
    <property type="molecule type" value="Genomic_DNA"/>
</dbReference>
<dbReference type="Pfam" id="PF00211">
    <property type="entry name" value="Guanylate_cyc"/>
    <property type="match status" value="1"/>
</dbReference>
<dbReference type="Pfam" id="PF00672">
    <property type="entry name" value="HAMP"/>
    <property type="match status" value="1"/>
</dbReference>
<reference evidence="4" key="1">
    <citation type="submission" date="2018-06" db="EMBL/GenBank/DDBJ databases">
        <authorList>
            <person name="Zhirakovskaya E."/>
        </authorList>
    </citation>
    <scope>NUCLEOTIDE SEQUENCE</scope>
</reference>
<dbReference type="EC" id="4.6.1.1" evidence="4"/>
<dbReference type="SMART" id="SM00304">
    <property type="entry name" value="HAMP"/>
    <property type="match status" value="1"/>
</dbReference>
<evidence type="ECO:0000259" key="2">
    <source>
        <dbReference type="PROSITE" id="PS50125"/>
    </source>
</evidence>
<name>A0A3B1A813_9ZZZZ</name>
<dbReference type="PROSITE" id="PS50125">
    <property type="entry name" value="GUANYLATE_CYCLASE_2"/>
    <property type="match status" value="1"/>
</dbReference>
<keyword evidence="1" id="KW-1133">Transmembrane helix</keyword>
<dbReference type="CDD" id="cd06225">
    <property type="entry name" value="HAMP"/>
    <property type="match status" value="1"/>
</dbReference>
<dbReference type="PROSITE" id="PS50885">
    <property type="entry name" value="HAMP"/>
    <property type="match status" value="1"/>
</dbReference>
<dbReference type="SMART" id="SM00044">
    <property type="entry name" value="CYCc"/>
    <property type="match status" value="1"/>
</dbReference>
<keyword evidence="1" id="KW-0812">Transmembrane</keyword>
<evidence type="ECO:0000256" key="1">
    <source>
        <dbReference type="SAM" id="Phobius"/>
    </source>
</evidence>
<evidence type="ECO:0000313" key="4">
    <source>
        <dbReference type="EMBL" id="VAW89854.1"/>
    </source>
</evidence>
<feature type="domain" description="HAMP" evidence="3">
    <location>
        <begin position="199"/>
        <end position="251"/>
    </location>
</feature>
<dbReference type="SUPFAM" id="SSF158472">
    <property type="entry name" value="HAMP domain-like"/>
    <property type="match status" value="1"/>
</dbReference>
<dbReference type="GO" id="GO:0009190">
    <property type="term" value="P:cyclic nucleotide biosynthetic process"/>
    <property type="evidence" value="ECO:0007669"/>
    <property type="project" value="InterPro"/>
</dbReference>
<dbReference type="InterPro" id="IPR001054">
    <property type="entry name" value="A/G_cyclase"/>
</dbReference>
<dbReference type="InterPro" id="IPR050697">
    <property type="entry name" value="Adenylyl/Guanylyl_Cyclase_3/4"/>
</dbReference>
<protein>
    <submittedName>
        <fullName evidence="4">Adenylate cyclase</fullName>
        <ecNumber evidence="4">4.6.1.1</ecNumber>
    </submittedName>
</protein>
<dbReference type="InterPro" id="IPR029787">
    <property type="entry name" value="Nucleotide_cyclase"/>
</dbReference>
<evidence type="ECO:0000259" key="3">
    <source>
        <dbReference type="PROSITE" id="PS50885"/>
    </source>
</evidence>
<proteinExistence type="predicted"/>
<dbReference type="SUPFAM" id="SSF55073">
    <property type="entry name" value="Nucleotide cyclase"/>
    <property type="match status" value="1"/>
</dbReference>
<organism evidence="4">
    <name type="scientific">hydrothermal vent metagenome</name>
    <dbReference type="NCBI Taxonomy" id="652676"/>
    <lineage>
        <taxon>unclassified sequences</taxon>
        <taxon>metagenomes</taxon>
        <taxon>ecological metagenomes</taxon>
    </lineage>
</organism>